<comment type="caution">
    <text evidence="1">The sequence shown here is derived from an EMBL/GenBank/DDBJ whole genome shotgun (WGS) entry which is preliminary data.</text>
</comment>
<accession>A0A0F8WWQ6</accession>
<organism evidence="1">
    <name type="scientific">marine sediment metagenome</name>
    <dbReference type="NCBI Taxonomy" id="412755"/>
    <lineage>
        <taxon>unclassified sequences</taxon>
        <taxon>metagenomes</taxon>
        <taxon>ecological metagenomes</taxon>
    </lineage>
</organism>
<sequence length="59" mass="6203">MSIEVDANNDAEAYQYAEKLGALLKSPLVRMAVDGDGIKLAGDGHPVVHAPQREVSVVG</sequence>
<dbReference type="AlphaFoldDB" id="A0A0F8WWQ6"/>
<evidence type="ECO:0000313" key="1">
    <source>
        <dbReference type="EMBL" id="KKK61312.1"/>
    </source>
</evidence>
<reference evidence="1" key="1">
    <citation type="journal article" date="2015" name="Nature">
        <title>Complex archaea that bridge the gap between prokaryotes and eukaryotes.</title>
        <authorList>
            <person name="Spang A."/>
            <person name="Saw J.H."/>
            <person name="Jorgensen S.L."/>
            <person name="Zaremba-Niedzwiedzka K."/>
            <person name="Martijn J."/>
            <person name="Lind A.E."/>
            <person name="van Eijk R."/>
            <person name="Schleper C."/>
            <person name="Guy L."/>
            <person name="Ettema T.J."/>
        </authorList>
    </citation>
    <scope>NUCLEOTIDE SEQUENCE</scope>
</reference>
<protein>
    <submittedName>
        <fullName evidence="1">Uncharacterized protein</fullName>
    </submittedName>
</protein>
<dbReference type="EMBL" id="LAZR01062541">
    <property type="protein sequence ID" value="KKK61312.1"/>
    <property type="molecule type" value="Genomic_DNA"/>
</dbReference>
<name>A0A0F8WWQ6_9ZZZZ</name>
<gene>
    <name evidence="1" type="ORF">LCGC14_3015610</name>
</gene>
<proteinExistence type="predicted"/>